<dbReference type="InterPro" id="IPR036425">
    <property type="entry name" value="MoaB/Mog-like_dom_sf"/>
</dbReference>
<evidence type="ECO:0000313" key="4">
    <source>
        <dbReference type="EMBL" id="NYT86851.1"/>
    </source>
</evidence>
<keyword evidence="5" id="KW-1185">Reference proteome</keyword>
<evidence type="ECO:0000256" key="1">
    <source>
        <dbReference type="ARBA" id="ARBA00015262"/>
    </source>
</evidence>
<dbReference type="AlphaFoldDB" id="A0A853GWX4"/>
<dbReference type="SMART" id="SM00852">
    <property type="entry name" value="MoCF_biosynth"/>
    <property type="match status" value="1"/>
</dbReference>
<comment type="pathway">
    <text evidence="2">Cofactor biosynthesis; molybdopterin biosynthesis.</text>
</comment>
<evidence type="ECO:0000259" key="3">
    <source>
        <dbReference type="SMART" id="SM00852"/>
    </source>
</evidence>
<organism evidence="4 5">
    <name type="scientific">Pollutimonas harenae</name>
    <dbReference type="NCBI Taxonomy" id="657015"/>
    <lineage>
        <taxon>Bacteria</taxon>
        <taxon>Pseudomonadati</taxon>
        <taxon>Pseudomonadota</taxon>
        <taxon>Betaproteobacteria</taxon>
        <taxon>Burkholderiales</taxon>
        <taxon>Alcaligenaceae</taxon>
        <taxon>Pollutimonas</taxon>
    </lineage>
</organism>
<dbReference type="RefSeq" id="WP_130040555.1">
    <property type="nucleotide sequence ID" value="NZ_JACCEV010000005.1"/>
</dbReference>
<dbReference type="PANTHER" id="PTHR43232:SF2">
    <property type="entry name" value="MOLYBDENUM COFACTOR BIOSYNTHESIS PROTEIN B"/>
    <property type="match status" value="1"/>
</dbReference>
<dbReference type="InterPro" id="IPR012245">
    <property type="entry name" value="MoaB"/>
</dbReference>
<protein>
    <recommendedName>
        <fullName evidence="1 2">Molybdenum cofactor biosynthesis protein B</fullName>
    </recommendedName>
</protein>
<dbReference type="Proteomes" id="UP000554144">
    <property type="component" value="Unassembled WGS sequence"/>
</dbReference>
<evidence type="ECO:0000256" key="2">
    <source>
        <dbReference type="PIRNR" id="PIRNR006443"/>
    </source>
</evidence>
<dbReference type="CDD" id="cd00886">
    <property type="entry name" value="MogA_MoaB"/>
    <property type="match status" value="1"/>
</dbReference>
<dbReference type="NCBIfam" id="TIGR02667">
    <property type="entry name" value="moaB_proteo"/>
    <property type="match status" value="1"/>
</dbReference>
<accession>A0A853GWX4</accession>
<dbReference type="PANTHER" id="PTHR43232">
    <property type="entry name" value="MOLYBDENUM COFACTOR BIOSYNTHESIS PROTEIN B"/>
    <property type="match status" value="1"/>
</dbReference>
<evidence type="ECO:0000313" key="5">
    <source>
        <dbReference type="Proteomes" id="UP000554144"/>
    </source>
</evidence>
<dbReference type="OrthoDB" id="9784492at2"/>
<dbReference type="SUPFAM" id="SSF53218">
    <property type="entry name" value="Molybdenum cofactor biosynthesis proteins"/>
    <property type="match status" value="1"/>
</dbReference>
<feature type="domain" description="MoaB/Mog" evidence="3">
    <location>
        <begin position="16"/>
        <end position="160"/>
    </location>
</feature>
<dbReference type="EMBL" id="JACCEV010000005">
    <property type="protein sequence ID" value="NYT86851.1"/>
    <property type="molecule type" value="Genomic_DNA"/>
</dbReference>
<dbReference type="GO" id="GO:0006777">
    <property type="term" value="P:Mo-molybdopterin cofactor biosynthetic process"/>
    <property type="evidence" value="ECO:0007669"/>
    <property type="project" value="UniProtKB-UniRule"/>
</dbReference>
<dbReference type="PIRSF" id="PIRSF006443">
    <property type="entry name" value="MoaB"/>
    <property type="match status" value="1"/>
</dbReference>
<dbReference type="Gene3D" id="3.40.980.10">
    <property type="entry name" value="MoaB/Mog-like domain"/>
    <property type="match status" value="1"/>
</dbReference>
<comment type="caution">
    <text evidence="4">The sequence shown here is derived from an EMBL/GenBank/DDBJ whole genome shotgun (WGS) entry which is preliminary data.</text>
</comment>
<proteinExistence type="inferred from homology"/>
<comment type="function">
    <text evidence="2">May be involved in the biosynthesis of molybdopterin.</text>
</comment>
<dbReference type="NCBIfam" id="TIGR00177">
    <property type="entry name" value="molyb_syn"/>
    <property type="match status" value="1"/>
</dbReference>
<dbReference type="InterPro" id="IPR013484">
    <property type="entry name" value="MoaB_proteobac"/>
</dbReference>
<dbReference type="GO" id="GO:0005829">
    <property type="term" value="C:cytosol"/>
    <property type="evidence" value="ECO:0007669"/>
    <property type="project" value="TreeGrafter"/>
</dbReference>
<gene>
    <name evidence="4" type="primary">moaB</name>
    <name evidence="4" type="ORF">H0A62_14700</name>
</gene>
<reference evidence="4 5" key="1">
    <citation type="submission" date="2020-07" db="EMBL/GenBank/DDBJ databases">
        <title>Taxonomic revisions and descriptions of new bacterial species based on genomic comparisons in the high-G+C-content subgroup of the family Alcaligenaceae.</title>
        <authorList>
            <person name="Szabo A."/>
            <person name="Felfoldi T."/>
        </authorList>
    </citation>
    <scope>NUCLEOTIDE SEQUENCE [LARGE SCALE GENOMIC DNA]</scope>
    <source>
        <strain evidence="4 5">DSM 25667</strain>
    </source>
</reference>
<sequence>MSKAAPNRPPVSLSCAVLTISDTRDSSNDTSGDYLVDSLLAAGHRCDARAITPSNLYQIRKIISDWIANDSLQVIITNGGTGFTHGKSTVDAISPLLDQTITGFGELFRHLSYQDIGSSTLQSDAFAGAANNTLVFCVPGSTGACKTAWEGIIKEQLDSTHRPCNFGSHYHA</sequence>
<comment type="similarity">
    <text evidence="2">Belongs to the MoaB/Mog family.</text>
</comment>
<dbReference type="InterPro" id="IPR001453">
    <property type="entry name" value="MoaB/Mog_dom"/>
</dbReference>
<dbReference type="Pfam" id="PF00994">
    <property type="entry name" value="MoCF_biosynth"/>
    <property type="match status" value="1"/>
</dbReference>
<keyword evidence="2" id="KW-0501">Molybdenum cofactor biosynthesis</keyword>
<dbReference type="UniPathway" id="UPA00344"/>
<name>A0A853GWX4_9BURK</name>